<dbReference type="AlphaFoldDB" id="A0A1W1Y167"/>
<protein>
    <submittedName>
        <fullName evidence="1">Uncharacterized protein</fullName>
    </submittedName>
</protein>
<dbReference type="Proteomes" id="UP000192468">
    <property type="component" value="Unassembled WGS sequence"/>
</dbReference>
<dbReference type="STRING" id="1121291.SAMN02745134_03930"/>
<evidence type="ECO:0000313" key="2">
    <source>
        <dbReference type="Proteomes" id="UP000192468"/>
    </source>
</evidence>
<dbReference type="RefSeq" id="WP_176212764.1">
    <property type="nucleotide sequence ID" value="NZ_FWXH01000048.1"/>
</dbReference>
<organism evidence="1 2">
    <name type="scientific">Clostridium acidisoli DSM 12555</name>
    <dbReference type="NCBI Taxonomy" id="1121291"/>
    <lineage>
        <taxon>Bacteria</taxon>
        <taxon>Bacillati</taxon>
        <taxon>Bacillota</taxon>
        <taxon>Clostridia</taxon>
        <taxon>Eubacteriales</taxon>
        <taxon>Clostridiaceae</taxon>
        <taxon>Clostridium</taxon>
    </lineage>
</organism>
<keyword evidence="2" id="KW-1185">Reference proteome</keyword>
<gene>
    <name evidence="1" type="ORF">SAMN02745134_03930</name>
</gene>
<accession>A0A1W1Y167</accession>
<evidence type="ECO:0000313" key="1">
    <source>
        <dbReference type="EMBL" id="SMC29508.1"/>
    </source>
</evidence>
<sequence>MHNTNSVVSLQLTERKIYSKSNKEPSKRGFNASYYRNIGHTVKASFDG</sequence>
<dbReference type="EMBL" id="FWXH01000048">
    <property type="protein sequence ID" value="SMC29508.1"/>
    <property type="molecule type" value="Genomic_DNA"/>
</dbReference>
<reference evidence="1 2" key="1">
    <citation type="submission" date="2017-04" db="EMBL/GenBank/DDBJ databases">
        <authorList>
            <person name="Afonso C.L."/>
            <person name="Miller P.J."/>
            <person name="Scott M.A."/>
            <person name="Spackman E."/>
            <person name="Goraichik I."/>
            <person name="Dimitrov K.M."/>
            <person name="Suarez D.L."/>
            <person name="Swayne D.E."/>
        </authorList>
    </citation>
    <scope>NUCLEOTIDE SEQUENCE [LARGE SCALE GENOMIC DNA]</scope>
    <source>
        <strain evidence="1 2">DSM 12555</strain>
    </source>
</reference>
<proteinExistence type="predicted"/>
<name>A0A1W1Y167_9CLOT</name>